<dbReference type="Proteomes" id="UP000735302">
    <property type="component" value="Unassembled WGS sequence"/>
</dbReference>
<evidence type="ECO:0000313" key="1">
    <source>
        <dbReference type="EMBL" id="GFO39378.1"/>
    </source>
</evidence>
<name>A0AAV4D5H4_9GAST</name>
<comment type="caution">
    <text evidence="1">The sequence shown here is derived from an EMBL/GenBank/DDBJ whole genome shotgun (WGS) entry which is preliminary data.</text>
</comment>
<dbReference type="AlphaFoldDB" id="A0AAV4D5H4"/>
<keyword evidence="2" id="KW-1185">Reference proteome</keyword>
<gene>
    <name evidence="1" type="ORF">PoB_006588300</name>
</gene>
<reference evidence="1 2" key="1">
    <citation type="journal article" date="2021" name="Elife">
        <title>Chloroplast acquisition without the gene transfer in kleptoplastic sea slugs, Plakobranchus ocellatus.</title>
        <authorList>
            <person name="Maeda T."/>
            <person name="Takahashi S."/>
            <person name="Yoshida T."/>
            <person name="Shimamura S."/>
            <person name="Takaki Y."/>
            <person name="Nagai Y."/>
            <person name="Toyoda A."/>
            <person name="Suzuki Y."/>
            <person name="Arimoto A."/>
            <person name="Ishii H."/>
            <person name="Satoh N."/>
            <person name="Nishiyama T."/>
            <person name="Hasebe M."/>
            <person name="Maruyama T."/>
            <person name="Minagawa J."/>
            <person name="Obokata J."/>
            <person name="Shigenobu S."/>
        </authorList>
    </citation>
    <scope>NUCLEOTIDE SEQUENCE [LARGE SCALE GENOMIC DNA]</scope>
</reference>
<proteinExistence type="predicted"/>
<evidence type="ECO:0000313" key="2">
    <source>
        <dbReference type="Proteomes" id="UP000735302"/>
    </source>
</evidence>
<organism evidence="1 2">
    <name type="scientific">Plakobranchus ocellatus</name>
    <dbReference type="NCBI Taxonomy" id="259542"/>
    <lineage>
        <taxon>Eukaryota</taxon>
        <taxon>Metazoa</taxon>
        <taxon>Spiralia</taxon>
        <taxon>Lophotrochozoa</taxon>
        <taxon>Mollusca</taxon>
        <taxon>Gastropoda</taxon>
        <taxon>Heterobranchia</taxon>
        <taxon>Euthyneura</taxon>
        <taxon>Panpulmonata</taxon>
        <taxon>Sacoglossa</taxon>
        <taxon>Placobranchoidea</taxon>
        <taxon>Plakobranchidae</taxon>
        <taxon>Plakobranchus</taxon>
    </lineage>
</organism>
<dbReference type="EMBL" id="BLXT01007492">
    <property type="protein sequence ID" value="GFO39378.1"/>
    <property type="molecule type" value="Genomic_DNA"/>
</dbReference>
<sequence>MGIGTRIQTDPEDTTEIFYTEAALLFFHLTKNISPQQGDLKLSGLPSGQGAGGGAQTCDRRIPADIKADSLATVLPTFPRKVRHSATPTYFTEQ</sequence>
<protein>
    <submittedName>
        <fullName evidence="1">Uncharacterized protein</fullName>
    </submittedName>
</protein>
<accession>A0AAV4D5H4</accession>